<dbReference type="EMBL" id="FOJT01000005">
    <property type="protein sequence ID" value="SFB19322.1"/>
    <property type="molecule type" value="Genomic_DNA"/>
</dbReference>
<gene>
    <name evidence="1" type="ORF">SAMN05660845_1949</name>
</gene>
<reference evidence="2" key="1">
    <citation type="submission" date="2016-10" db="EMBL/GenBank/DDBJ databases">
        <authorList>
            <person name="Varghese N."/>
            <person name="Submissions S."/>
        </authorList>
    </citation>
    <scope>NUCLEOTIDE SEQUENCE [LARGE SCALE GENOMIC DNA]</scope>
    <source>
        <strain evidence="2">DSM 21789</strain>
    </source>
</reference>
<dbReference type="AlphaFoldDB" id="A0A1I0Z1Q6"/>
<dbReference type="OrthoDB" id="979487at2"/>
<proteinExistence type="predicted"/>
<name>A0A1I0Z1Q6_9FLAO</name>
<protein>
    <recommendedName>
        <fullName evidence="3">Adenylosuccinate lyase</fullName>
    </recommendedName>
</protein>
<dbReference type="RefSeq" id="WP_091476760.1">
    <property type="nucleotide sequence ID" value="NZ_FOJT01000005.1"/>
</dbReference>
<evidence type="ECO:0000313" key="1">
    <source>
        <dbReference type="EMBL" id="SFB19322.1"/>
    </source>
</evidence>
<accession>A0A1I0Z1Q6</accession>
<organism evidence="1 2">
    <name type="scientific">Flavobacterium swingsii</name>
    <dbReference type="NCBI Taxonomy" id="498292"/>
    <lineage>
        <taxon>Bacteria</taxon>
        <taxon>Pseudomonadati</taxon>
        <taxon>Bacteroidota</taxon>
        <taxon>Flavobacteriia</taxon>
        <taxon>Flavobacteriales</taxon>
        <taxon>Flavobacteriaceae</taxon>
        <taxon>Flavobacterium</taxon>
    </lineage>
</organism>
<sequence>MNLELLQRIEKSSAHRKSREDNAQYILNNHEQFSELIKFAFNTSNKNHYKSCWILELILEERLHLIVPFLDTFSNEISKYTNESALRSISKICMFLAKHMVLTKDQEQKIIESCFDWLILENVKVATKAYSIRALFELGKKNEWIYLELKRIISEDYTKYSAAYKAVAREILKKLE</sequence>
<dbReference type="Proteomes" id="UP000199604">
    <property type="component" value="Unassembled WGS sequence"/>
</dbReference>
<dbReference type="STRING" id="498292.SAMN05660845_1949"/>
<evidence type="ECO:0000313" key="2">
    <source>
        <dbReference type="Proteomes" id="UP000199604"/>
    </source>
</evidence>
<evidence type="ECO:0008006" key="3">
    <source>
        <dbReference type="Google" id="ProtNLM"/>
    </source>
</evidence>
<keyword evidence="2" id="KW-1185">Reference proteome</keyword>